<comment type="caution">
    <text evidence="1">The sequence shown here is derived from an EMBL/GenBank/DDBJ whole genome shotgun (WGS) entry which is preliminary data.</text>
</comment>
<evidence type="ECO:0000313" key="2">
    <source>
        <dbReference type="Proteomes" id="UP001151760"/>
    </source>
</evidence>
<keyword evidence="2" id="KW-1185">Reference proteome</keyword>
<evidence type="ECO:0000313" key="1">
    <source>
        <dbReference type="EMBL" id="GJS85612.1"/>
    </source>
</evidence>
<reference evidence="1" key="1">
    <citation type="journal article" date="2022" name="Int. J. Mol. Sci.">
        <title>Draft Genome of Tanacetum Coccineum: Genomic Comparison of Closely Related Tanacetum-Family Plants.</title>
        <authorList>
            <person name="Yamashiro T."/>
            <person name="Shiraishi A."/>
            <person name="Nakayama K."/>
            <person name="Satake H."/>
        </authorList>
    </citation>
    <scope>NUCLEOTIDE SEQUENCE</scope>
</reference>
<organism evidence="1 2">
    <name type="scientific">Tanacetum coccineum</name>
    <dbReference type="NCBI Taxonomy" id="301880"/>
    <lineage>
        <taxon>Eukaryota</taxon>
        <taxon>Viridiplantae</taxon>
        <taxon>Streptophyta</taxon>
        <taxon>Embryophyta</taxon>
        <taxon>Tracheophyta</taxon>
        <taxon>Spermatophyta</taxon>
        <taxon>Magnoliopsida</taxon>
        <taxon>eudicotyledons</taxon>
        <taxon>Gunneridae</taxon>
        <taxon>Pentapetalae</taxon>
        <taxon>asterids</taxon>
        <taxon>campanulids</taxon>
        <taxon>Asterales</taxon>
        <taxon>Asteraceae</taxon>
        <taxon>Asteroideae</taxon>
        <taxon>Anthemideae</taxon>
        <taxon>Anthemidinae</taxon>
        <taxon>Tanacetum</taxon>
    </lineage>
</organism>
<dbReference type="EMBL" id="BQNB010011063">
    <property type="protein sequence ID" value="GJS85612.1"/>
    <property type="molecule type" value="Genomic_DNA"/>
</dbReference>
<proteinExistence type="predicted"/>
<dbReference type="Proteomes" id="UP001151760">
    <property type="component" value="Unassembled WGS sequence"/>
</dbReference>
<name>A0ABQ4Z8T7_9ASTR</name>
<protein>
    <submittedName>
        <fullName evidence="1">Uncharacterized protein</fullName>
    </submittedName>
</protein>
<gene>
    <name evidence="1" type="ORF">Tco_0752153</name>
</gene>
<sequence length="246" mass="26017">MVPLRYNKTRLWLQGCFWSVASDGWRAERDLCFPRGLSFCVGVTGIRDCVGTSGHLDGVFASTARGARVTRGTTLREEGGFYDEVDDSRLRGVLIRRWVGCPGLVLGWRGWLIGKGRVVEVGQAGGEGGWGGVGGGVGSVWEWEVLGGKLGVGFRSDSGGIAVVFWGFTCRDRGVRVWDGGCGGWDGGEWGWGRLGASCTGGACEGVQSNEMDVGYGCGIRVGRSGGLDVGMEGGGCLEGEYSVER</sequence>
<accession>A0ABQ4Z8T7</accession>
<reference evidence="1" key="2">
    <citation type="submission" date="2022-01" db="EMBL/GenBank/DDBJ databases">
        <authorList>
            <person name="Yamashiro T."/>
            <person name="Shiraishi A."/>
            <person name="Satake H."/>
            <person name="Nakayama K."/>
        </authorList>
    </citation>
    <scope>NUCLEOTIDE SEQUENCE</scope>
</reference>